<evidence type="ECO:0000256" key="1">
    <source>
        <dbReference type="SAM" id="MobiDB-lite"/>
    </source>
</evidence>
<dbReference type="GO" id="GO:0003676">
    <property type="term" value="F:nucleic acid binding"/>
    <property type="evidence" value="ECO:0007669"/>
    <property type="project" value="InterPro"/>
</dbReference>
<dbReference type="InterPro" id="IPR050951">
    <property type="entry name" value="Retrovirus_Pol_polyprotein"/>
</dbReference>
<organism evidence="3 4">
    <name type="scientific">Mytilus galloprovincialis</name>
    <name type="common">Mediterranean mussel</name>
    <dbReference type="NCBI Taxonomy" id="29158"/>
    <lineage>
        <taxon>Eukaryota</taxon>
        <taxon>Metazoa</taxon>
        <taxon>Spiralia</taxon>
        <taxon>Lophotrochozoa</taxon>
        <taxon>Mollusca</taxon>
        <taxon>Bivalvia</taxon>
        <taxon>Autobranchia</taxon>
        <taxon>Pteriomorphia</taxon>
        <taxon>Mytilida</taxon>
        <taxon>Mytiloidea</taxon>
        <taxon>Mytilidae</taxon>
        <taxon>Mytilinae</taxon>
        <taxon>Mytilus</taxon>
    </lineage>
</organism>
<feature type="compositionally biased region" description="Polar residues" evidence="1">
    <location>
        <begin position="13"/>
        <end position="24"/>
    </location>
</feature>
<dbReference type="SUPFAM" id="SSF53098">
    <property type="entry name" value="Ribonuclease H-like"/>
    <property type="match status" value="1"/>
</dbReference>
<dbReference type="InterPro" id="IPR036397">
    <property type="entry name" value="RNaseH_sf"/>
</dbReference>
<name>A0A8B6CQC5_MYTGA</name>
<feature type="region of interest" description="Disordered" evidence="1">
    <location>
        <begin position="485"/>
        <end position="540"/>
    </location>
</feature>
<dbReference type="AlphaFoldDB" id="A0A8B6CQC5"/>
<dbReference type="GO" id="GO:0015074">
    <property type="term" value="P:DNA integration"/>
    <property type="evidence" value="ECO:0007669"/>
    <property type="project" value="InterPro"/>
</dbReference>
<dbReference type="Gene3D" id="1.10.340.70">
    <property type="match status" value="1"/>
</dbReference>
<comment type="caution">
    <text evidence="3">The sequence shown here is derived from an EMBL/GenBank/DDBJ whole genome shotgun (WGS) entry which is preliminary data.</text>
</comment>
<feature type="region of interest" description="Disordered" evidence="1">
    <location>
        <begin position="1"/>
        <end position="32"/>
    </location>
</feature>
<dbReference type="FunFam" id="1.10.340.70:FF:000001">
    <property type="entry name" value="Retrovirus-related Pol polyprotein from transposon gypsy-like Protein"/>
    <property type="match status" value="1"/>
</dbReference>
<dbReference type="Proteomes" id="UP000596742">
    <property type="component" value="Unassembled WGS sequence"/>
</dbReference>
<proteinExistence type="predicted"/>
<keyword evidence="4" id="KW-1185">Reference proteome</keyword>
<dbReference type="Pfam" id="PF22938">
    <property type="entry name" value="Integrase_p58_C"/>
    <property type="match status" value="1"/>
</dbReference>
<dbReference type="PROSITE" id="PS50994">
    <property type="entry name" value="INTEGRASE"/>
    <property type="match status" value="1"/>
</dbReference>
<dbReference type="PANTHER" id="PTHR37984">
    <property type="entry name" value="PROTEIN CBG26694"/>
    <property type="match status" value="1"/>
</dbReference>
<reference evidence="3" key="1">
    <citation type="submission" date="2018-11" db="EMBL/GenBank/DDBJ databases">
        <authorList>
            <person name="Alioto T."/>
            <person name="Alioto T."/>
        </authorList>
    </citation>
    <scope>NUCLEOTIDE SEQUENCE</scope>
</reference>
<dbReference type="PANTHER" id="PTHR37984:SF15">
    <property type="entry name" value="INTEGRASE CATALYTIC DOMAIN-CONTAINING PROTEIN"/>
    <property type="match status" value="1"/>
</dbReference>
<dbReference type="Pfam" id="PF00665">
    <property type="entry name" value="rve"/>
    <property type="match status" value="1"/>
</dbReference>
<evidence type="ECO:0000313" key="3">
    <source>
        <dbReference type="EMBL" id="VDI07464.1"/>
    </source>
</evidence>
<evidence type="ECO:0000313" key="4">
    <source>
        <dbReference type="Proteomes" id="UP000596742"/>
    </source>
</evidence>
<sequence length="540" mass="62373">MAENDQDLDNTIPYENNLEQNETIPHTEESDDINESLDFSNWLRIWSNEEIKSWQEKDSDLIKIIQLKTQSDEKPSREQVSGSSYEVRKLWSGWELLEIVNGILYKQYEKSSINSLVLVVPKELRVKIMRELHNNRIAGHLGRDRTLESIRRRFYWPGMSSDVGSWVKECSICARAKRGPGLGRYPLQQSQVGFPLDRIGIDIVGPCPITENGNEYIIVVSDYFTKWCEAYAVPNHHALTVADKLVPEFFARFGMPKQIHSDQGREFESLLFQAVCQLLGIEKTRTTPYRPQSDGLVDRFNKTLQIMLSSFVNKNRNDWDDHLPYLLMAYRASEHDSTGVTPYKMMFGREMAYPLDILAGNPKSQENLCPIEYVSWLKHSFDITFNFAKDNLSKAATRQKNTYDRGIKPRNYEIGDFVWRWYPPTAHIKLGLGWIGPYKVLHKFSEVTYKIKENPNSREIIVHVDHLKPYLGTVPLAWSLLRESESESDGEENYITPEPSFDDSEQEEGPVDNPVDNTIFTTPIPPRQSRCGRAIKKPLT</sequence>
<dbReference type="InterPro" id="IPR012337">
    <property type="entry name" value="RNaseH-like_sf"/>
</dbReference>
<dbReference type="InterPro" id="IPR054465">
    <property type="entry name" value="Integrase_p58-like_C"/>
</dbReference>
<dbReference type="InterPro" id="IPR001584">
    <property type="entry name" value="Integrase_cat-core"/>
</dbReference>
<protein>
    <recommendedName>
        <fullName evidence="2">Integrase catalytic domain-containing protein</fullName>
    </recommendedName>
</protein>
<feature type="domain" description="Integrase catalytic" evidence="2">
    <location>
        <begin position="191"/>
        <end position="350"/>
    </location>
</feature>
<dbReference type="Pfam" id="PF17921">
    <property type="entry name" value="Integrase_H2C2"/>
    <property type="match status" value="1"/>
</dbReference>
<dbReference type="EMBL" id="UYJE01002062">
    <property type="protein sequence ID" value="VDI07464.1"/>
    <property type="molecule type" value="Genomic_DNA"/>
</dbReference>
<dbReference type="Gene3D" id="3.30.420.10">
    <property type="entry name" value="Ribonuclease H-like superfamily/Ribonuclease H"/>
    <property type="match status" value="1"/>
</dbReference>
<feature type="compositionally biased region" description="Acidic residues" evidence="1">
    <location>
        <begin position="500"/>
        <end position="510"/>
    </location>
</feature>
<dbReference type="OrthoDB" id="10051637at2759"/>
<accession>A0A8B6CQC5</accession>
<gene>
    <name evidence="3" type="ORF">MGAL_10B094415</name>
</gene>
<evidence type="ECO:0000259" key="2">
    <source>
        <dbReference type="PROSITE" id="PS50994"/>
    </source>
</evidence>
<dbReference type="InterPro" id="IPR041588">
    <property type="entry name" value="Integrase_H2C2"/>
</dbReference>
<dbReference type="FunFam" id="3.30.420.10:FF:000032">
    <property type="entry name" value="Retrovirus-related Pol polyprotein from transposon 297-like Protein"/>
    <property type="match status" value="1"/>
</dbReference>